<dbReference type="AlphaFoldDB" id="A0A8J3VF08"/>
<dbReference type="EMBL" id="BONY01000015">
    <property type="protein sequence ID" value="GIH04959.1"/>
    <property type="molecule type" value="Genomic_DNA"/>
</dbReference>
<comment type="caution">
    <text evidence="1">The sequence shown here is derived from an EMBL/GenBank/DDBJ whole genome shotgun (WGS) entry which is preliminary data.</text>
</comment>
<gene>
    <name evidence="1" type="ORF">Rhe02_30260</name>
</gene>
<proteinExistence type="predicted"/>
<evidence type="ECO:0000313" key="2">
    <source>
        <dbReference type="Proteomes" id="UP000612899"/>
    </source>
</evidence>
<sequence>MSPPAGTGFFSVVLGFGLGLRDGLGDGTALVGGGVGDATTVSARVGD</sequence>
<accession>A0A8J3VF08</accession>
<evidence type="ECO:0000313" key="1">
    <source>
        <dbReference type="EMBL" id="GIH04959.1"/>
    </source>
</evidence>
<name>A0A8J3VF08_9ACTN</name>
<protein>
    <submittedName>
        <fullName evidence="1">Uncharacterized protein</fullName>
    </submittedName>
</protein>
<organism evidence="1 2">
    <name type="scientific">Rhizocola hellebori</name>
    <dbReference type="NCBI Taxonomy" id="1392758"/>
    <lineage>
        <taxon>Bacteria</taxon>
        <taxon>Bacillati</taxon>
        <taxon>Actinomycetota</taxon>
        <taxon>Actinomycetes</taxon>
        <taxon>Micromonosporales</taxon>
        <taxon>Micromonosporaceae</taxon>
        <taxon>Rhizocola</taxon>
    </lineage>
</organism>
<reference evidence="1" key="1">
    <citation type="submission" date="2021-01" db="EMBL/GenBank/DDBJ databases">
        <title>Whole genome shotgun sequence of Rhizocola hellebori NBRC 109834.</title>
        <authorList>
            <person name="Komaki H."/>
            <person name="Tamura T."/>
        </authorList>
    </citation>
    <scope>NUCLEOTIDE SEQUENCE</scope>
    <source>
        <strain evidence="1">NBRC 109834</strain>
    </source>
</reference>
<dbReference type="Proteomes" id="UP000612899">
    <property type="component" value="Unassembled WGS sequence"/>
</dbReference>
<keyword evidence="2" id="KW-1185">Reference proteome</keyword>